<reference evidence="1" key="1">
    <citation type="submission" date="2021-05" db="EMBL/GenBank/DDBJ databases">
        <authorList>
            <person name="Alioto T."/>
            <person name="Alioto T."/>
            <person name="Gomez Garrido J."/>
        </authorList>
    </citation>
    <scope>NUCLEOTIDE SEQUENCE</scope>
</reference>
<organism evidence="1">
    <name type="scientific">Cacopsylla melanoneura</name>
    <dbReference type="NCBI Taxonomy" id="428564"/>
    <lineage>
        <taxon>Eukaryota</taxon>
        <taxon>Metazoa</taxon>
        <taxon>Ecdysozoa</taxon>
        <taxon>Arthropoda</taxon>
        <taxon>Hexapoda</taxon>
        <taxon>Insecta</taxon>
        <taxon>Pterygota</taxon>
        <taxon>Neoptera</taxon>
        <taxon>Paraneoptera</taxon>
        <taxon>Hemiptera</taxon>
        <taxon>Sternorrhyncha</taxon>
        <taxon>Psylloidea</taxon>
        <taxon>Psyllidae</taxon>
        <taxon>Psyllinae</taxon>
        <taxon>Cacopsylla</taxon>
    </lineage>
</organism>
<dbReference type="AlphaFoldDB" id="A0A8D9E430"/>
<accession>A0A8D9E430</accession>
<protein>
    <submittedName>
        <fullName evidence="1">Uncharacterized protein</fullName>
    </submittedName>
</protein>
<evidence type="ECO:0000313" key="1">
    <source>
        <dbReference type="EMBL" id="CAG6739752.1"/>
    </source>
</evidence>
<proteinExistence type="predicted"/>
<dbReference type="EMBL" id="HBUF01415217">
    <property type="protein sequence ID" value="CAG6739752.1"/>
    <property type="molecule type" value="Transcribed_RNA"/>
</dbReference>
<name>A0A8D9E430_9HEMI</name>
<dbReference type="EMBL" id="HBUF01255537">
    <property type="protein sequence ID" value="CAG6681403.1"/>
    <property type="molecule type" value="Transcribed_RNA"/>
</dbReference>
<dbReference type="EMBL" id="HBUF01651007">
    <property type="protein sequence ID" value="CAG6786942.1"/>
    <property type="molecule type" value="Transcribed_RNA"/>
</dbReference>
<dbReference type="EMBL" id="HBUF01651008">
    <property type="protein sequence ID" value="CAG6786943.1"/>
    <property type="molecule type" value="Transcribed_RNA"/>
</dbReference>
<sequence length="105" mass="11573">MFLIFNCLFLETTAKTAFSNLRPRSMATLSFTFVAPRIVLTNDPSEVVHRDASNNFEAVTRPYLISRHNGDDACSSVSEARLAQSELLILCEQCEINASASLESG</sequence>